<sequence length="119" mass="12828">MNIYPATLQHLVDADTYDLNIDLGFGISTRQRVRLLGLNTPEKNTPEGKAAKAWAADWFTQHAPGLVVRTHHKEKYGRWLATITAADGASLNSALLDAGHAAPYDGTGPRPVPAAKESP</sequence>
<dbReference type="SUPFAM" id="SSF50199">
    <property type="entry name" value="Staphylococcal nuclease"/>
    <property type="match status" value="1"/>
</dbReference>
<accession>A0A7W7PWD6</accession>
<dbReference type="InterPro" id="IPR035437">
    <property type="entry name" value="SNase_OB-fold_sf"/>
</dbReference>
<keyword evidence="3" id="KW-0378">Hydrolase</keyword>
<keyword evidence="3" id="KW-0540">Nuclease</keyword>
<dbReference type="Proteomes" id="UP000579523">
    <property type="component" value="Unassembled WGS sequence"/>
</dbReference>
<reference evidence="3 4" key="1">
    <citation type="submission" date="2020-08" db="EMBL/GenBank/DDBJ databases">
        <title>Genomic Encyclopedia of Type Strains, Phase III (KMG-III): the genomes of soil and plant-associated and newly described type strains.</title>
        <authorList>
            <person name="Whitman W."/>
        </authorList>
    </citation>
    <scope>NUCLEOTIDE SEQUENCE [LARGE SCALE GENOMIC DNA]</scope>
    <source>
        <strain evidence="3 4">CECT 3273</strain>
    </source>
</reference>
<evidence type="ECO:0000259" key="2">
    <source>
        <dbReference type="Pfam" id="PF00565"/>
    </source>
</evidence>
<keyword evidence="4" id="KW-1185">Reference proteome</keyword>
<dbReference type="Gene3D" id="2.40.50.90">
    <property type="match status" value="1"/>
</dbReference>
<dbReference type="RefSeq" id="WP_184827923.1">
    <property type="nucleotide sequence ID" value="NZ_BMTK01000031.1"/>
</dbReference>
<proteinExistence type="predicted"/>
<comment type="caution">
    <text evidence="3">The sequence shown here is derived from an EMBL/GenBank/DDBJ whole genome shotgun (WGS) entry which is preliminary data.</text>
</comment>
<organism evidence="3 4">
    <name type="scientific">Streptomyces griseomycini</name>
    <dbReference type="NCBI Taxonomy" id="66895"/>
    <lineage>
        <taxon>Bacteria</taxon>
        <taxon>Bacillati</taxon>
        <taxon>Actinomycetota</taxon>
        <taxon>Actinomycetes</taxon>
        <taxon>Kitasatosporales</taxon>
        <taxon>Streptomycetaceae</taxon>
        <taxon>Streptomyces</taxon>
    </lineage>
</organism>
<feature type="domain" description="TNase-like" evidence="2">
    <location>
        <begin position="32"/>
        <end position="105"/>
    </location>
</feature>
<keyword evidence="3" id="KW-0255">Endonuclease</keyword>
<name>A0A7W7PWD6_9ACTN</name>
<evidence type="ECO:0000256" key="1">
    <source>
        <dbReference type="SAM" id="MobiDB-lite"/>
    </source>
</evidence>
<dbReference type="EMBL" id="JACHJI010000017">
    <property type="protein sequence ID" value="MBB4902527.1"/>
    <property type="molecule type" value="Genomic_DNA"/>
</dbReference>
<dbReference type="GO" id="GO:0004519">
    <property type="term" value="F:endonuclease activity"/>
    <property type="evidence" value="ECO:0007669"/>
    <property type="project" value="UniProtKB-KW"/>
</dbReference>
<dbReference type="AlphaFoldDB" id="A0A7W7PWD6"/>
<dbReference type="Pfam" id="PF00565">
    <property type="entry name" value="SNase"/>
    <property type="match status" value="1"/>
</dbReference>
<protein>
    <submittedName>
        <fullName evidence="3">Endonuclease YncB(Thermonuclease family)</fullName>
    </submittedName>
</protein>
<dbReference type="InterPro" id="IPR016071">
    <property type="entry name" value="Staphylococal_nuclease_OB-fold"/>
</dbReference>
<evidence type="ECO:0000313" key="4">
    <source>
        <dbReference type="Proteomes" id="UP000579523"/>
    </source>
</evidence>
<evidence type="ECO:0000313" key="3">
    <source>
        <dbReference type="EMBL" id="MBB4902527.1"/>
    </source>
</evidence>
<feature type="region of interest" description="Disordered" evidence="1">
    <location>
        <begin position="100"/>
        <end position="119"/>
    </location>
</feature>
<gene>
    <name evidence="3" type="ORF">FHS37_006624</name>
</gene>